<dbReference type="PANTHER" id="PTHR10566:SF113">
    <property type="entry name" value="PROTEIN ACTIVITY OF BC1 COMPLEX KINASE 7, CHLOROPLASTIC"/>
    <property type="match status" value="1"/>
</dbReference>
<dbReference type="InterPro" id="IPR050154">
    <property type="entry name" value="UbiB_kinase"/>
</dbReference>
<dbReference type="PANTHER" id="PTHR10566">
    <property type="entry name" value="CHAPERONE-ACTIVITY OF BC1 COMPLEX CABC1 -RELATED"/>
    <property type="match status" value="1"/>
</dbReference>
<feature type="domain" description="ABC1 atypical kinase-like" evidence="2">
    <location>
        <begin position="48"/>
        <end position="287"/>
    </location>
</feature>
<dbReference type="SUPFAM" id="SSF56112">
    <property type="entry name" value="Protein kinase-like (PK-like)"/>
    <property type="match status" value="1"/>
</dbReference>
<sequence length="447" mass="49690">EASRAFISFRMRKAVERLGSTYIKLGQIISSGEGLFPVELVNEFKLCRDQVPPFSFEDAQRVIEQDLGARLTDVFSKFETIPLAAASIAQVHLATLTTGEEVVVKVQRPTVSALVRKDLRVMAWLAPHMIGRIKISALANPPALVELFAETIVEELDFRIEADNMLDIAKMLHELDQKGYVVPRPHPSLVARRVLVMQRLEGFKFDDVVGMQDAGIDTVSVIRTGMIAFMEGAMIHGIFHGDLHGGNLFVMKDGRTALLDFGIVGRLTGSRRMAFLRLMLNATTNNVVGQIEALRDLGALPLDTDIQAVIKDLNLDQPVVDPTTLSGEELVNEVQRIVKAMMGYGARMPKELMLYVKNMVFLDGAIARLAPDLDIIQEVTAISMLFAERHGERLGRELGIDHLAVEINMDSIKAGLGVETSVDTLTYRDLQARRNLIQKRMREHVGR</sequence>
<dbReference type="InterPro" id="IPR011009">
    <property type="entry name" value="Kinase-like_dom_sf"/>
</dbReference>
<evidence type="ECO:0000259" key="2">
    <source>
        <dbReference type="Pfam" id="PF03109"/>
    </source>
</evidence>
<accession>A0A0R2QI48</accession>
<dbReference type="EMBL" id="LIBJ01000165">
    <property type="protein sequence ID" value="KRO47370.1"/>
    <property type="molecule type" value="Genomic_DNA"/>
</dbReference>
<gene>
    <name evidence="3" type="ORF">ABR75_05285</name>
</gene>
<dbReference type="Proteomes" id="UP000051017">
    <property type="component" value="Unassembled WGS sequence"/>
</dbReference>
<dbReference type="InterPro" id="IPR004147">
    <property type="entry name" value="ABC1_dom"/>
</dbReference>
<dbReference type="AlphaFoldDB" id="A0A0R2QI48"/>
<comment type="similarity">
    <text evidence="1">Belongs to the protein kinase superfamily. ADCK protein kinase family.</text>
</comment>
<evidence type="ECO:0000313" key="3">
    <source>
        <dbReference type="EMBL" id="KRO47370.1"/>
    </source>
</evidence>
<reference evidence="3 4" key="1">
    <citation type="submission" date="2015-10" db="EMBL/GenBank/DDBJ databases">
        <title>Metagenome-Assembled Genomes uncover a global brackish microbiome.</title>
        <authorList>
            <person name="Hugerth L.W."/>
            <person name="Larsson J."/>
            <person name="Alneberg J."/>
            <person name="Lindh M.V."/>
            <person name="Legrand C."/>
            <person name="Pinhassi J."/>
            <person name="Andersson A.F."/>
        </authorList>
    </citation>
    <scope>NUCLEOTIDE SEQUENCE [LARGE SCALE GENOMIC DNA]</scope>
    <source>
        <strain evidence="3">BACL6 MAG-120924-bin43</strain>
    </source>
</reference>
<organism evidence="3 4">
    <name type="scientific">Acidimicrobiia bacterium BACL6 MAG-120924-bin43</name>
    <dbReference type="NCBI Taxonomy" id="1655583"/>
    <lineage>
        <taxon>Bacteria</taxon>
        <taxon>Bacillati</taxon>
        <taxon>Actinomycetota</taxon>
        <taxon>Acidimicrobiia</taxon>
        <taxon>acIV cluster</taxon>
    </lineage>
</organism>
<dbReference type="Gene3D" id="1.10.510.10">
    <property type="entry name" value="Transferase(Phosphotransferase) domain 1"/>
    <property type="match status" value="1"/>
</dbReference>
<dbReference type="CDD" id="cd05121">
    <property type="entry name" value="ABC1_ADCK3-like"/>
    <property type="match status" value="1"/>
</dbReference>
<protein>
    <submittedName>
        <fullName evidence="3">ABC transporter</fullName>
    </submittedName>
</protein>
<name>A0A0R2QI48_9ACTN</name>
<evidence type="ECO:0000313" key="4">
    <source>
        <dbReference type="Proteomes" id="UP000051017"/>
    </source>
</evidence>
<dbReference type="Pfam" id="PF03109">
    <property type="entry name" value="ABC1"/>
    <property type="match status" value="1"/>
</dbReference>
<proteinExistence type="inferred from homology"/>
<evidence type="ECO:0000256" key="1">
    <source>
        <dbReference type="ARBA" id="ARBA00009670"/>
    </source>
</evidence>
<comment type="caution">
    <text evidence="3">The sequence shown here is derived from an EMBL/GenBank/DDBJ whole genome shotgun (WGS) entry which is preliminary data.</text>
</comment>
<feature type="non-terminal residue" evidence="3">
    <location>
        <position position="1"/>
    </location>
</feature>